<accession>A0AAD3H7I7</accession>
<dbReference type="Proteomes" id="UP001054902">
    <property type="component" value="Unassembled WGS sequence"/>
</dbReference>
<reference evidence="2 3" key="1">
    <citation type="journal article" date="2021" name="Sci. Rep.">
        <title>The genome of the diatom Chaetoceros tenuissimus carries an ancient integrated fragment of an extant virus.</title>
        <authorList>
            <person name="Hongo Y."/>
            <person name="Kimura K."/>
            <person name="Takaki Y."/>
            <person name="Yoshida Y."/>
            <person name="Baba S."/>
            <person name="Kobayashi G."/>
            <person name="Nagasaki K."/>
            <person name="Hano T."/>
            <person name="Tomaru Y."/>
        </authorList>
    </citation>
    <scope>NUCLEOTIDE SEQUENCE [LARGE SCALE GENOMIC DNA]</scope>
    <source>
        <strain evidence="2 3">NIES-3715</strain>
    </source>
</reference>
<name>A0AAD3H7I7_9STRA</name>
<evidence type="ECO:0000256" key="1">
    <source>
        <dbReference type="SAM" id="MobiDB-lite"/>
    </source>
</evidence>
<dbReference type="AlphaFoldDB" id="A0AAD3H7I7"/>
<comment type="caution">
    <text evidence="2">The sequence shown here is derived from an EMBL/GenBank/DDBJ whole genome shotgun (WGS) entry which is preliminary data.</text>
</comment>
<evidence type="ECO:0000313" key="3">
    <source>
        <dbReference type="Proteomes" id="UP001054902"/>
    </source>
</evidence>
<feature type="compositionally biased region" description="Basic and acidic residues" evidence="1">
    <location>
        <begin position="37"/>
        <end position="47"/>
    </location>
</feature>
<feature type="region of interest" description="Disordered" evidence="1">
    <location>
        <begin position="34"/>
        <end position="85"/>
    </location>
</feature>
<sequence length="164" mass="18883">MNFHVSSSCKKSHCSSTSAQSTFEYELKQCQNSSHNRRVDDGQRSLDKMQQSTALPTMASRRITQSHEDLRNGTSSSTAPIPILPCQSSLDENQMTLEMTYYNEKSWEMFHRIRRHRASIQYETPMFSALKTEDMNINEIYQDRLGRTDSCGSLDCSIFPFSMD</sequence>
<keyword evidence="3" id="KW-1185">Reference proteome</keyword>
<organism evidence="2 3">
    <name type="scientific">Chaetoceros tenuissimus</name>
    <dbReference type="NCBI Taxonomy" id="426638"/>
    <lineage>
        <taxon>Eukaryota</taxon>
        <taxon>Sar</taxon>
        <taxon>Stramenopiles</taxon>
        <taxon>Ochrophyta</taxon>
        <taxon>Bacillariophyta</taxon>
        <taxon>Coscinodiscophyceae</taxon>
        <taxon>Chaetocerotophycidae</taxon>
        <taxon>Chaetocerotales</taxon>
        <taxon>Chaetocerotaceae</taxon>
        <taxon>Chaetoceros</taxon>
    </lineage>
</organism>
<protein>
    <submittedName>
        <fullName evidence="2">Uncharacterized protein</fullName>
    </submittedName>
</protein>
<evidence type="ECO:0000313" key="2">
    <source>
        <dbReference type="EMBL" id="GFH53492.1"/>
    </source>
</evidence>
<dbReference type="EMBL" id="BLLK01000047">
    <property type="protein sequence ID" value="GFH53492.1"/>
    <property type="molecule type" value="Genomic_DNA"/>
</dbReference>
<proteinExistence type="predicted"/>
<gene>
    <name evidence="2" type="ORF">CTEN210_09968</name>
</gene>